<proteinExistence type="predicted"/>
<protein>
    <submittedName>
        <fullName evidence="3">SEC14-like protein</fullName>
    </submittedName>
</protein>
<dbReference type="EMBL" id="CAICTM010001056">
    <property type="protein sequence ID" value="CAB9519915.1"/>
    <property type="molecule type" value="Genomic_DNA"/>
</dbReference>
<feature type="compositionally biased region" description="Basic residues" evidence="1">
    <location>
        <begin position="1"/>
        <end position="10"/>
    </location>
</feature>
<reference evidence="3" key="1">
    <citation type="submission" date="2020-06" db="EMBL/GenBank/DDBJ databases">
        <authorList>
            <consortium name="Plant Systems Biology data submission"/>
        </authorList>
    </citation>
    <scope>NUCLEOTIDE SEQUENCE</scope>
    <source>
        <strain evidence="3">D6</strain>
    </source>
</reference>
<dbReference type="InterPro" id="IPR051064">
    <property type="entry name" value="SEC14/CRAL-TRIO_domain"/>
</dbReference>
<dbReference type="PANTHER" id="PTHR23324:SF83">
    <property type="entry name" value="SEC14-LIKE PROTEIN 2"/>
    <property type="match status" value="1"/>
</dbReference>
<organism evidence="3 4">
    <name type="scientific">Seminavis robusta</name>
    <dbReference type="NCBI Taxonomy" id="568900"/>
    <lineage>
        <taxon>Eukaryota</taxon>
        <taxon>Sar</taxon>
        <taxon>Stramenopiles</taxon>
        <taxon>Ochrophyta</taxon>
        <taxon>Bacillariophyta</taxon>
        <taxon>Bacillariophyceae</taxon>
        <taxon>Bacillariophycidae</taxon>
        <taxon>Naviculales</taxon>
        <taxon>Naviculaceae</taxon>
        <taxon>Seminavis</taxon>
    </lineage>
</organism>
<dbReference type="Proteomes" id="UP001153069">
    <property type="component" value="Unassembled WGS sequence"/>
</dbReference>
<dbReference type="GO" id="GO:0005737">
    <property type="term" value="C:cytoplasm"/>
    <property type="evidence" value="ECO:0007669"/>
    <property type="project" value="TreeGrafter"/>
</dbReference>
<dbReference type="Pfam" id="PF00650">
    <property type="entry name" value="CRAL_TRIO"/>
    <property type="match status" value="1"/>
</dbReference>
<feature type="region of interest" description="Disordered" evidence="1">
    <location>
        <begin position="1"/>
        <end position="48"/>
    </location>
</feature>
<evidence type="ECO:0000259" key="2">
    <source>
        <dbReference type="PROSITE" id="PS50191"/>
    </source>
</evidence>
<dbReference type="PANTHER" id="PTHR23324">
    <property type="entry name" value="SEC14 RELATED PROTEIN"/>
    <property type="match status" value="1"/>
</dbReference>
<dbReference type="Gene3D" id="3.40.525.10">
    <property type="entry name" value="CRAL-TRIO lipid binding domain"/>
    <property type="match status" value="1"/>
</dbReference>
<feature type="compositionally biased region" description="Low complexity" evidence="1">
    <location>
        <begin position="357"/>
        <end position="368"/>
    </location>
</feature>
<dbReference type="AlphaFoldDB" id="A0A9N8EGE8"/>
<accession>A0A9N8EGE8</accession>
<dbReference type="OrthoDB" id="30289at2759"/>
<evidence type="ECO:0000313" key="3">
    <source>
        <dbReference type="EMBL" id="CAB9519915.1"/>
    </source>
</evidence>
<feature type="compositionally biased region" description="Basic and acidic residues" evidence="1">
    <location>
        <begin position="340"/>
        <end position="353"/>
    </location>
</feature>
<feature type="compositionally biased region" description="Polar residues" evidence="1">
    <location>
        <begin position="12"/>
        <end position="21"/>
    </location>
</feature>
<dbReference type="InterPro" id="IPR036865">
    <property type="entry name" value="CRAL-TRIO_dom_sf"/>
</dbReference>
<dbReference type="CDD" id="cd00170">
    <property type="entry name" value="SEC14"/>
    <property type="match status" value="1"/>
</dbReference>
<feature type="region of interest" description="Disordered" evidence="1">
    <location>
        <begin position="325"/>
        <end position="368"/>
    </location>
</feature>
<dbReference type="SUPFAM" id="SSF52087">
    <property type="entry name" value="CRAL/TRIO domain"/>
    <property type="match status" value="1"/>
</dbReference>
<evidence type="ECO:0000313" key="4">
    <source>
        <dbReference type="Proteomes" id="UP001153069"/>
    </source>
</evidence>
<feature type="domain" description="CRAL-TRIO" evidence="2">
    <location>
        <begin position="139"/>
        <end position="309"/>
    </location>
</feature>
<dbReference type="SMART" id="SM00516">
    <property type="entry name" value="SEC14"/>
    <property type="match status" value="1"/>
</dbReference>
<dbReference type="PROSITE" id="PS50191">
    <property type="entry name" value="CRAL_TRIO"/>
    <property type="match status" value="1"/>
</dbReference>
<gene>
    <name evidence="3" type="ORF">SEMRO_1058_G236360.1</name>
</gene>
<keyword evidence="4" id="KW-1185">Reference proteome</keyword>
<comment type="caution">
    <text evidence="3">The sequence shown here is derived from an EMBL/GenBank/DDBJ whole genome shotgun (WGS) entry which is preliminary data.</text>
</comment>
<sequence length="422" mass="47781">MKLIEKHRKVAPSSSNASNETGRSHNEKGSKHGSASTSSGEEELKNSDDCTLDSKILQSWSEGKLQAIAKRWKLTKEEQSKLKELQPRLADVRHEKNDPEEVVPFLKETHSVKSTELRFRKFIDFRIKQVDTILQDYHPHPVMKSHFPITLLNGFDKEGDGIWLERTGATDSLALYRRFGKAEMMRYQLWTRENAVHTPWCQAYKAGKKQSPRVTCIMDMQGLNCSHMHPALLPVLADVINIVQNYYCGFIKKIIVVREPAIFKVIWNLVKHFFNQTMKDLIVFSGPNNYLDVLGDYIDDLEETLPPCLMEGGRGTMAEGMPQRMDGGTLPPKKMATKKFKGEQRGLREEEPPCPKSISSSFGSSDSMTSSGLYVLPTVHETVSIDRGLSLCRSCQDQAIQFDPNGRDPMQVRCRIVASGTF</sequence>
<name>A0A9N8EGE8_9STRA</name>
<dbReference type="InterPro" id="IPR001251">
    <property type="entry name" value="CRAL-TRIO_dom"/>
</dbReference>
<evidence type="ECO:0000256" key="1">
    <source>
        <dbReference type="SAM" id="MobiDB-lite"/>
    </source>
</evidence>